<dbReference type="Gene3D" id="3.10.490.10">
    <property type="entry name" value="Gamma-glutamyl cyclotransferase-like"/>
    <property type="match status" value="1"/>
</dbReference>
<dbReference type="Proteomes" id="UP000256373">
    <property type="component" value="Unassembled WGS sequence"/>
</dbReference>
<organism evidence="2 3">
    <name type="scientific">Dyadobacter luteus</name>
    <dbReference type="NCBI Taxonomy" id="2259619"/>
    <lineage>
        <taxon>Bacteria</taxon>
        <taxon>Pseudomonadati</taxon>
        <taxon>Bacteroidota</taxon>
        <taxon>Cytophagia</taxon>
        <taxon>Cytophagales</taxon>
        <taxon>Spirosomataceae</taxon>
        <taxon>Dyadobacter</taxon>
    </lineage>
</organism>
<accession>A0A3D8YCA3</accession>
<reference evidence="2 3" key="1">
    <citation type="submission" date="2018-07" db="EMBL/GenBank/DDBJ databases">
        <title>Dyadobacter roseus sp. nov., isolated from rose rhizosphere soil.</title>
        <authorList>
            <person name="Chen L."/>
        </authorList>
    </citation>
    <scope>NUCLEOTIDE SEQUENCE [LARGE SCALE GENOMIC DNA]</scope>
    <source>
        <strain evidence="2 3">RS19</strain>
    </source>
</reference>
<keyword evidence="2" id="KW-0808">Transferase</keyword>
<name>A0A3D8YCA3_9BACT</name>
<dbReference type="GO" id="GO:0016740">
    <property type="term" value="F:transferase activity"/>
    <property type="evidence" value="ECO:0007669"/>
    <property type="project" value="UniProtKB-KW"/>
</dbReference>
<proteinExistence type="predicted"/>
<keyword evidence="3" id="KW-1185">Reference proteome</keyword>
<dbReference type="InterPro" id="IPR009288">
    <property type="entry name" value="AIG2-like_dom"/>
</dbReference>
<comment type="caution">
    <text evidence="2">The sequence shown here is derived from an EMBL/GenBank/DDBJ whole genome shotgun (WGS) entry which is preliminary data.</text>
</comment>
<dbReference type="InterPro" id="IPR013024">
    <property type="entry name" value="GGCT-like"/>
</dbReference>
<protein>
    <submittedName>
        <fullName evidence="2">Gamma-glutamylcyclotransferase</fullName>
    </submittedName>
</protein>
<dbReference type="CDD" id="cd06661">
    <property type="entry name" value="GGCT_like"/>
    <property type="match status" value="1"/>
</dbReference>
<dbReference type="OrthoDB" id="482277at2"/>
<sequence>MNMLSDYLFVYGTLMQGFNNPFAKKLHESAYFEDYGNFAGVLYAVSWYPGALYDPDSSGKVYGEVYRMKNATELISVLDEYEDVLPDETESLYIRRTIPVYTNQGQIHCQTYLYNQPVTTLQLIASGDFRNV</sequence>
<dbReference type="EMBL" id="QNUL01000006">
    <property type="protein sequence ID" value="REA62021.1"/>
    <property type="molecule type" value="Genomic_DNA"/>
</dbReference>
<evidence type="ECO:0000313" key="2">
    <source>
        <dbReference type="EMBL" id="REA62021.1"/>
    </source>
</evidence>
<dbReference type="AlphaFoldDB" id="A0A3D8YCA3"/>
<feature type="domain" description="Gamma-glutamylcyclotransferase AIG2-like" evidence="1">
    <location>
        <begin position="8"/>
        <end position="130"/>
    </location>
</feature>
<dbReference type="SUPFAM" id="SSF110857">
    <property type="entry name" value="Gamma-glutamyl cyclotransferase-like"/>
    <property type="match status" value="1"/>
</dbReference>
<dbReference type="RefSeq" id="WP_115830655.1">
    <property type="nucleotide sequence ID" value="NZ_QNUL01000006.1"/>
</dbReference>
<dbReference type="Pfam" id="PF06094">
    <property type="entry name" value="GGACT"/>
    <property type="match status" value="1"/>
</dbReference>
<gene>
    <name evidence="2" type="ORF">DSL64_10180</name>
</gene>
<evidence type="ECO:0000259" key="1">
    <source>
        <dbReference type="Pfam" id="PF06094"/>
    </source>
</evidence>
<dbReference type="InterPro" id="IPR036568">
    <property type="entry name" value="GGCT-like_sf"/>
</dbReference>
<evidence type="ECO:0000313" key="3">
    <source>
        <dbReference type="Proteomes" id="UP000256373"/>
    </source>
</evidence>